<dbReference type="Pfam" id="PF05331">
    <property type="entry name" value="DUF742"/>
    <property type="match status" value="1"/>
</dbReference>
<feature type="region of interest" description="Disordered" evidence="1">
    <location>
        <begin position="1"/>
        <end position="26"/>
    </location>
</feature>
<evidence type="ECO:0000256" key="1">
    <source>
        <dbReference type="SAM" id="MobiDB-lite"/>
    </source>
</evidence>
<dbReference type="RefSeq" id="WP_133901452.1">
    <property type="nucleotide sequence ID" value="NZ_SOCP01000002.1"/>
</dbReference>
<dbReference type="AlphaFoldDB" id="A0A4R7W0Y1"/>
<sequence length="126" mass="13792">MSSGGWTAPDEEEPATVRAYTWTGGRTKSRRRLEIETLVSTSARAEEALESLRSEHQSVAVLCYQSRSVAEVGALMSLPLGVVRVLLDDMANLGLLDVHHNQVDSTAQPELPLLDRVLRGLRNLPA</sequence>
<dbReference type="PANTHER" id="PTHR36221">
    <property type="entry name" value="DUF742 DOMAIN-CONTAINING PROTEIN"/>
    <property type="match status" value="1"/>
</dbReference>
<organism evidence="2 3">
    <name type="scientific">Actinophytocola oryzae</name>
    <dbReference type="NCBI Taxonomy" id="502181"/>
    <lineage>
        <taxon>Bacteria</taxon>
        <taxon>Bacillati</taxon>
        <taxon>Actinomycetota</taxon>
        <taxon>Actinomycetes</taxon>
        <taxon>Pseudonocardiales</taxon>
        <taxon>Pseudonocardiaceae</taxon>
    </lineage>
</organism>
<evidence type="ECO:0000313" key="2">
    <source>
        <dbReference type="EMBL" id="TDV56183.1"/>
    </source>
</evidence>
<proteinExistence type="predicted"/>
<accession>A0A4R7W0Y1</accession>
<name>A0A4R7W0Y1_9PSEU</name>
<dbReference type="PANTHER" id="PTHR36221:SF1">
    <property type="entry name" value="DUF742 DOMAIN-CONTAINING PROTEIN"/>
    <property type="match status" value="1"/>
</dbReference>
<dbReference type="OrthoDB" id="4244884at2"/>
<keyword evidence="3" id="KW-1185">Reference proteome</keyword>
<dbReference type="EMBL" id="SOCP01000002">
    <property type="protein sequence ID" value="TDV56183.1"/>
    <property type="molecule type" value="Genomic_DNA"/>
</dbReference>
<reference evidence="2 3" key="1">
    <citation type="submission" date="2019-03" db="EMBL/GenBank/DDBJ databases">
        <title>Genomic Encyclopedia of Archaeal and Bacterial Type Strains, Phase II (KMG-II): from individual species to whole genera.</title>
        <authorList>
            <person name="Goeker M."/>
        </authorList>
    </citation>
    <scope>NUCLEOTIDE SEQUENCE [LARGE SCALE GENOMIC DNA]</scope>
    <source>
        <strain evidence="2 3">DSM 45499</strain>
    </source>
</reference>
<evidence type="ECO:0000313" key="3">
    <source>
        <dbReference type="Proteomes" id="UP000294927"/>
    </source>
</evidence>
<dbReference type="Proteomes" id="UP000294927">
    <property type="component" value="Unassembled WGS sequence"/>
</dbReference>
<dbReference type="InterPro" id="IPR007995">
    <property type="entry name" value="DUF742"/>
</dbReference>
<comment type="caution">
    <text evidence="2">The sequence shown here is derived from an EMBL/GenBank/DDBJ whole genome shotgun (WGS) entry which is preliminary data.</text>
</comment>
<protein>
    <submittedName>
        <fullName evidence="2">Uncharacterized protein DUF742</fullName>
    </submittedName>
</protein>
<gene>
    <name evidence="2" type="ORF">CLV71_102249</name>
</gene>